<name>A0A6J7GYF3_9ZZZZ</name>
<organism evidence="4">
    <name type="scientific">freshwater metagenome</name>
    <dbReference type="NCBI Taxonomy" id="449393"/>
    <lineage>
        <taxon>unclassified sequences</taxon>
        <taxon>metagenomes</taxon>
        <taxon>ecological metagenomes</taxon>
    </lineage>
</organism>
<dbReference type="InterPro" id="IPR037664">
    <property type="entry name" value="BldD_C"/>
</dbReference>
<dbReference type="SMART" id="SM00530">
    <property type="entry name" value="HTH_XRE"/>
    <property type="match status" value="1"/>
</dbReference>
<feature type="domain" description="HTH cro/C1-type" evidence="1">
    <location>
        <begin position="30"/>
        <end position="86"/>
    </location>
</feature>
<sequence length="177" mass="19999">MDGVSLYPAKMSETTKFFNQPDSAYVAQRLRSIRRARKWTLQDVERESKGAIKAIVLGSYERGDRSVSVKKAIELATFYDLPVTQLFQDVPSANEESLTEVLLVIDLRSAARLAPTVAANYALISYLKAITQRRMDWNGEILSLRKSDLSNIALIVGMSDEETLRWLQNNRLLITSD</sequence>
<dbReference type="InterPro" id="IPR038099">
    <property type="entry name" value="BldD-like_C_sf"/>
</dbReference>
<dbReference type="Pfam" id="PF01381">
    <property type="entry name" value="HTH_3"/>
    <property type="match status" value="1"/>
</dbReference>
<protein>
    <submittedName>
        <fullName evidence="4">Unannotated protein</fullName>
    </submittedName>
</protein>
<dbReference type="GO" id="GO:0045892">
    <property type="term" value="P:negative regulation of DNA-templated transcription"/>
    <property type="evidence" value="ECO:0007669"/>
    <property type="project" value="InterPro"/>
</dbReference>
<dbReference type="InterPro" id="IPR001387">
    <property type="entry name" value="Cro/C1-type_HTH"/>
</dbReference>
<dbReference type="PROSITE" id="PS50943">
    <property type="entry name" value="HTH_CROC1"/>
    <property type="match status" value="1"/>
</dbReference>
<dbReference type="Gene3D" id="1.10.10.1930">
    <property type="match status" value="1"/>
</dbReference>
<evidence type="ECO:0000259" key="1">
    <source>
        <dbReference type="PROSITE" id="PS50943"/>
    </source>
</evidence>
<evidence type="ECO:0000313" key="2">
    <source>
        <dbReference type="EMBL" id="CAB4666845.1"/>
    </source>
</evidence>
<dbReference type="Pfam" id="PF21179">
    <property type="entry name" value="BldD-like_C"/>
    <property type="match status" value="1"/>
</dbReference>
<evidence type="ECO:0000313" key="4">
    <source>
        <dbReference type="EMBL" id="CAB4911818.1"/>
    </source>
</evidence>
<evidence type="ECO:0000313" key="5">
    <source>
        <dbReference type="EMBL" id="CAB5055196.1"/>
    </source>
</evidence>
<reference evidence="4" key="1">
    <citation type="submission" date="2020-05" db="EMBL/GenBank/DDBJ databases">
        <authorList>
            <person name="Chiriac C."/>
            <person name="Salcher M."/>
            <person name="Ghai R."/>
            <person name="Kavagutti S V."/>
        </authorList>
    </citation>
    <scope>NUCLEOTIDE SEQUENCE</scope>
</reference>
<dbReference type="GO" id="GO:0003677">
    <property type="term" value="F:DNA binding"/>
    <property type="evidence" value="ECO:0007669"/>
    <property type="project" value="InterPro"/>
</dbReference>
<accession>A0A6J7GYF3</accession>
<dbReference type="EMBL" id="CAEZWT010000023">
    <property type="protein sequence ID" value="CAB4666845.1"/>
    <property type="molecule type" value="Genomic_DNA"/>
</dbReference>
<evidence type="ECO:0000313" key="3">
    <source>
        <dbReference type="EMBL" id="CAB4859485.1"/>
    </source>
</evidence>
<gene>
    <name evidence="2" type="ORF">UFOPK2289_00887</name>
    <name evidence="3" type="ORF">UFOPK3346_00391</name>
    <name evidence="4" type="ORF">UFOPK3670_00079</name>
    <name evidence="5" type="ORF">UFOPK4308_00418</name>
</gene>
<dbReference type="Gene3D" id="1.10.260.40">
    <property type="entry name" value="lambda repressor-like DNA-binding domains"/>
    <property type="match status" value="1"/>
</dbReference>
<dbReference type="InterPro" id="IPR010982">
    <property type="entry name" value="Lambda_DNA-bd_dom_sf"/>
</dbReference>
<dbReference type="SUPFAM" id="SSF47413">
    <property type="entry name" value="lambda repressor-like DNA-binding domains"/>
    <property type="match status" value="1"/>
</dbReference>
<dbReference type="EMBL" id="CAFBMV010000001">
    <property type="protein sequence ID" value="CAB4911818.1"/>
    <property type="molecule type" value="Genomic_DNA"/>
</dbReference>
<proteinExistence type="predicted"/>
<dbReference type="EMBL" id="CAFBLE010000002">
    <property type="protein sequence ID" value="CAB4859485.1"/>
    <property type="molecule type" value="Genomic_DNA"/>
</dbReference>
<dbReference type="EMBL" id="CAFBQL010000002">
    <property type="protein sequence ID" value="CAB5055196.1"/>
    <property type="molecule type" value="Genomic_DNA"/>
</dbReference>
<dbReference type="AlphaFoldDB" id="A0A6J7GYF3"/>